<name>A0A9N8ERP1_9STRA</name>
<accession>A0A9N8ERP1</accession>
<feature type="chain" id="PRO_5040411591" evidence="1">
    <location>
        <begin position="24"/>
        <end position="201"/>
    </location>
</feature>
<organism evidence="2 3">
    <name type="scientific">Seminavis robusta</name>
    <dbReference type="NCBI Taxonomy" id="568900"/>
    <lineage>
        <taxon>Eukaryota</taxon>
        <taxon>Sar</taxon>
        <taxon>Stramenopiles</taxon>
        <taxon>Ochrophyta</taxon>
        <taxon>Bacillariophyta</taxon>
        <taxon>Bacillariophyceae</taxon>
        <taxon>Bacillariophycidae</taxon>
        <taxon>Naviculales</taxon>
        <taxon>Naviculaceae</taxon>
        <taxon>Seminavis</taxon>
    </lineage>
</organism>
<proteinExistence type="predicted"/>
<keyword evidence="3" id="KW-1185">Reference proteome</keyword>
<evidence type="ECO:0000313" key="3">
    <source>
        <dbReference type="Proteomes" id="UP001153069"/>
    </source>
</evidence>
<dbReference type="OrthoDB" id="47079at2759"/>
<dbReference type="EMBL" id="CAICTM010001640">
    <property type="protein sequence ID" value="CAB9525195.1"/>
    <property type="molecule type" value="Genomic_DNA"/>
</dbReference>
<comment type="caution">
    <text evidence="2">The sequence shown here is derived from an EMBL/GenBank/DDBJ whole genome shotgun (WGS) entry which is preliminary data.</text>
</comment>
<feature type="signal peptide" evidence="1">
    <location>
        <begin position="1"/>
        <end position="23"/>
    </location>
</feature>
<dbReference type="AlphaFoldDB" id="A0A9N8ERP1"/>
<keyword evidence="1" id="KW-0732">Signal</keyword>
<gene>
    <name evidence="2" type="ORF">SEMRO_1642_G288080.1</name>
</gene>
<protein>
    <submittedName>
        <fullName evidence="2">Uncharacterized protein</fullName>
    </submittedName>
</protein>
<evidence type="ECO:0000256" key="1">
    <source>
        <dbReference type="SAM" id="SignalP"/>
    </source>
</evidence>
<reference evidence="2" key="1">
    <citation type="submission" date="2020-06" db="EMBL/GenBank/DDBJ databases">
        <authorList>
            <consortium name="Plant Systems Biology data submission"/>
        </authorList>
    </citation>
    <scope>NUCLEOTIDE SEQUENCE</scope>
    <source>
        <strain evidence="2">D6</strain>
    </source>
</reference>
<evidence type="ECO:0000313" key="2">
    <source>
        <dbReference type="EMBL" id="CAB9525195.1"/>
    </source>
</evidence>
<dbReference type="PANTHER" id="PTHR35716">
    <property type="entry name" value="OS05G0574700 PROTEIN-RELATED"/>
    <property type="match status" value="1"/>
</dbReference>
<dbReference type="Proteomes" id="UP001153069">
    <property type="component" value="Unassembled WGS sequence"/>
</dbReference>
<sequence>MNWSRHLYLRLAVLLAVTDPVNGFLSTLQEHRYPSRPTFCSQSRRCPRSSRITLADGSNIEISLPYPNPELDAMDVVQLCMETLMKDDNHGLLVCFDFSSDFLQAPFGGQLEKFIQHANNPIFASLVQCTKYDILSVGPLIKGTNTRGDMQTCLMQVHSDNTVTASRRFLWTLQKERRPPRQNCWLVHEVLSVTYAFQLTE</sequence>